<keyword evidence="1" id="KW-0472">Membrane</keyword>
<feature type="transmembrane region" description="Helical" evidence="1">
    <location>
        <begin position="98"/>
        <end position="123"/>
    </location>
</feature>
<feature type="transmembrane region" description="Helical" evidence="1">
    <location>
        <begin position="6"/>
        <end position="24"/>
    </location>
</feature>
<gene>
    <name evidence="2" type="ORF">GCM10007916_12370</name>
</gene>
<feature type="transmembrane region" description="Helical" evidence="1">
    <location>
        <begin position="135"/>
        <end position="158"/>
    </location>
</feature>
<sequence>MLDQLLIAQIFGFISFILGVSTFYQKDDRKLKILMLIFNLNHVVHFLLLGTLVSALSALVSALRTATSIYVSSKLVASAFIAVGLVIGVFLADSVWDLLPILGMVIGTYSIFVLKGIAMRIAFLMGSVCWLINNILVGSIGGTLLEATVIVINSITVLRMLREERILIENSSH</sequence>
<dbReference type="Pfam" id="PF10688">
    <property type="entry name" value="Imp-YgjV"/>
    <property type="match status" value="1"/>
</dbReference>
<dbReference type="PIRSF" id="PIRSF011443">
    <property type="entry name" value="YgjV"/>
    <property type="match status" value="1"/>
</dbReference>
<proteinExistence type="predicted"/>
<organism evidence="2 3">
    <name type="scientific">Psychromonas marina</name>
    <dbReference type="NCBI Taxonomy" id="88364"/>
    <lineage>
        <taxon>Bacteria</taxon>
        <taxon>Pseudomonadati</taxon>
        <taxon>Pseudomonadota</taxon>
        <taxon>Gammaproteobacteria</taxon>
        <taxon>Alteromonadales</taxon>
        <taxon>Psychromonadaceae</taxon>
        <taxon>Psychromonas</taxon>
    </lineage>
</organism>
<dbReference type="RefSeq" id="WP_284203289.1">
    <property type="nucleotide sequence ID" value="NZ_BSPQ01000002.1"/>
</dbReference>
<name>A0ABQ6DYV9_9GAMM</name>
<evidence type="ECO:0000313" key="2">
    <source>
        <dbReference type="EMBL" id="GLS90170.1"/>
    </source>
</evidence>
<dbReference type="InterPro" id="IPR019629">
    <property type="entry name" value="Uncharacterised_HI1736/YgjV"/>
</dbReference>
<comment type="caution">
    <text evidence="2">The sequence shown here is derived from an EMBL/GenBank/DDBJ whole genome shotgun (WGS) entry which is preliminary data.</text>
</comment>
<dbReference type="Proteomes" id="UP001157353">
    <property type="component" value="Unassembled WGS sequence"/>
</dbReference>
<keyword evidence="1" id="KW-0812">Transmembrane</keyword>
<evidence type="ECO:0000256" key="1">
    <source>
        <dbReference type="SAM" id="Phobius"/>
    </source>
</evidence>
<feature type="transmembrane region" description="Helical" evidence="1">
    <location>
        <begin position="36"/>
        <end position="63"/>
    </location>
</feature>
<reference evidence="3" key="1">
    <citation type="journal article" date="2019" name="Int. J. Syst. Evol. Microbiol.">
        <title>The Global Catalogue of Microorganisms (GCM) 10K type strain sequencing project: providing services to taxonomists for standard genome sequencing and annotation.</title>
        <authorList>
            <consortium name="The Broad Institute Genomics Platform"/>
            <consortium name="The Broad Institute Genome Sequencing Center for Infectious Disease"/>
            <person name="Wu L."/>
            <person name="Ma J."/>
        </authorList>
    </citation>
    <scope>NUCLEOTIDE SEQUENCE [LARGE SCALE GENOMIC DNA]</scope>
    <source>
        <strain evidence="3">NBRC 103166</strain>
    </source>
</reference>
<feature type="transmembrane region" description="Helical" evidence="1">
    <location>
        <begin position="69"/>
        <end position="91"/>
    </location>
</feature>
<accession>A0ABQ6DYV9</accession>
<evidence type="ECO:0000313" key="3">
    <source>
        <dbReference type="Proteomes" id="UP001157353"/>
    </source>
</evidence>
<keyword evidence="3" id="KW-1185">Reference proteome</keyword>
<dbReference type="InterPro" id="IPR026267">
    <property type="entry name" value="YgjV"/>
</dbReference>
<protein>
    <submittedName>
        <fullName evidence="2">Permease</fullName>
    </submittedName>
</protein>
<dbReference type="EMBL" id="BSPQ01000002">
    <property type="protein sequence ID" value="GLS90170.1"/>
    <property type="molecule type" value="Genomic_DNA"/>
</dbReference>
<keyword evidence="1" id="KW-1133">Transmembrane helix</keyword>